<proteinExistence type="predicted"/>
<evidence type="ECO:0000313" key="2">
    <source>
        <dbReference type="EnsemblMetazoa" id="AATE008681-PA.1"/>
    </source>
</evidence>
<dbReference type="AlphaFoldDB" id="A0A182IZX4"/>
<feature type="compositionally biased region" description="Basic and acidic residues" evidence="1">
    <location>
        <begin position="34"/>
        <end position="44"/>
    </location>
</feature>
<sequence length="128" mass="14047">MFIFLLFASDGCRNVCQVFSQRLGAQLRRHRRARGESRDADGRKNPQQTPPTHAHWRASLRTWIKCLCAGTCAFAPGVDSGGRECVEGGSAGARIQTLVKLLLQKLLHQAKLAAPNGPEAQITDKHSE</sequence>
<evidence type="ECO:0000256" key="1">
    <source>
        <dbReference type="SAM" id="MobiDB-lite"/>
    </source>
</evidence>
<accession>A0A182IZX4</accession>
<dbReference type="EnsemblMetazoa" id="AATE008681-RA">
    <property type="protein sequence ID" value="AATE008681-PA.1"/>
    <property type="gene ID" value="AATE008681"/>
</dbReference>
<name>A0A182IZX4_ANOAO</name>
<feature type="region of interest" description="Disordered" evidence="1">
    <location>
        <begin position="29"/>
        <end position="54"/>
    </location>
</feature>
<organism evidence="2">
    <name type="scientific">Anopheles atroparvus</name>
    <name type="common">European mosquito</name>
    <dbReference type="NCBI Taxonomy" id="41427"/>
    <lineage>
        <taxon>Eukaryota</taxon>
        <taxon>Metazoa</taxon>
        <taxon>Ecdysozoa</taxon>
        <taxon>Arthropoda</taxon>
        <taxon>Hexapoda</taxon>
        <taxon>Insecta</taxon>
        <taxon>Pterygota</taxon>
        <taxon>Neoptera</taxon>
        <taxon>Endopterygota</taxon>
        <taxon>Diptera</taxon>
        <taxon>Nematocera</taxon>
        <taxon>Culicoidea</taxon>
        <taxon>Culicidae</taxon>
        <taxon>Anophelinae</taxon>
        <taxon>Anopheles</taxon>
    </lineage>
</organism>
<protein>
    <submittedName>
        <fullName evidence="2">Uncharacterized protein</fullName>
    </submittedName>
</protein>
<reference evidence="2" key="1">
    <citation type="submission" date="2022-08" db="UniProtKB">
        <authorList>
            <consortium name="EnsemblMetazoa"/>
        </authorList>
    </citation>
    <scope>IDENTIFICATION</scope>
    <source>
        <strain evidence="2">EBRO</strain>
    </source>
</reference>
<dbReference type="VEuPathDB" id="VectorBase:AATE008681"/>